<dbReference type="Ensembl" id="ENSHBUT00000028495.1">
    <property type="protein sequence ID" value="ENSHBUP00000019206.1"/>
    <property type="gene ID" value="ENSHBUG00000021394.1"/>
</dbReference>
<comment type="subcellular location">
    <subcellularLocation>
        <location evidence="3">Cytoplasm</location>
    </subcellularLocation>
    <subcellularLocation>
        <location evidence="2">Nucleus</location>
    </subcellularLocation>
</comment>
<dbReference type="FunFam" id="3.30.40.10:FF:000014">
    <property type="entry name" value="probable E3 ubiquitin-protein ligase MID2"/>
    <property type="match status" value="1"/>
</dbReference>
<dbReference type="InterPro" id="IPR017907">
    <property type="entry name" value="Znf_RING_CS"/>
</dbReference>
<evidence type="ECO:0000259" key="16">
    <source>
        <dbReference type="PROSITE" id="PS50119"/>
    </source>
</evidence>
<reference evidence="17" key="2">
    <citation type="submission" date="2025-09" db="UniProtKB">
        <authorList>
            <consortium name="Ensembl"/>
        </authorList>
    </citation>
    <scope>IDENTIFICATION</scope>
</reference>
<dbReference type="CDD" id="cd19833">
    <property type="entry name" value="Bbox2_MuRF3_C-II"/>
    <property type="match status" value="1"/>
</dbReference>
<evidence type="ECO:0000256" key="10">
    <source>
        <dbReference type="ARBA" id="ARBA00022833"/>
    </source>
</evidence>
<feature type="domain" description="RING-type" evidence="15">
    <location>
        <begin position="29"/>
        <end position="86"/>
    </location>
</feature>
<dbReference type="Pfam" id="PF00643">
    <property type="entry name" value="zf-B_box"/>
    <property type="match status" value="1"/>
</dbReference>
<dbReference type="InterPro" id="IPR027370">
    <property type="entry name" value="Znf-RING_euk"/>
</dbReference>
<evidence type="ECO:0000256" key="14">
    <source>
        <dbReference type="PROSITE-ProRule" id="PRU00024"/>
    </source>
</evidence>
<dbReference type="Gene3D" id="3.30.160.60">
    <property type="entry name" value="Classic Zinc Finger"/>
    <property type="match status" value="1"/>
</dbReference>
<keyword evidence="10" id="KW-0862">Zinc</keyword>
<accession>A0A3Q2W3C6</accession>
<dbReference type="GO" id="GO:0005874">
    <property type="term" value="C:microtubule"/>
    <property type="evidence" value="ECO:0007669"/>
    <property type="project" value="UniProtKB-KW"/>
</dbReference>
<reference evidence="17" key="1">
    <citation type="submission" date="2025-08" db="UniProtKB">
        <authorList>
            <consortium name="Ensembl"/>
        </authorList>
    </citation>
    <scope>IDENTIFICATION</scope>
</reference>
<dbReference type="PROSITE" id="PS00518">
    <property type="entry name" value="ZF_RING_1"/>
    <property type="match status" value="1"/>
</dbReference>
<dbReference type="InterPro" id="IPR050617">
    <property type="entry name" value="E3_ligase_FN3/SPRY"/>
</dbReference>
<evidence type="ECO:0000313" key="18">
    <source>
        <dbReference type="Proteomes" id="UP000264840"/>
    </source>
</evidence>
<dbReference type="GO" id="GO:0005737">
    <property type="term" value="C:cytoplasm"/>
    <property type="evidence" value="ECO:0007669"/>
    <property type="project" value="UniProtKB-SubCell"/>
</dbReference>
<dbReference type="InterPro" id="IPR000315">
    <property type="entry name" value="Znf_B-box"/>
</dbReference>
<evidence type="ECO:0000256" key="9">
    <source>
        <dbReference type="ARBA" id="ARBA00022771"/>
    </source>
</evidence>
<evidence type="ECO:0000256" key="13">
    <source>
        <dbReference type="ARBA" id="ARBA00023242"/>
    </source>
</evidence>
<dbReference type="SMART" id="SM00184">
    <property type="entry name" value="RING"/>
    <property type="match status" value="1"/>
</dbReference>
<dbReference type="Gene3D" id="3.30.40.10">
    <property type="entry name" value="Zinc/RING finger domain, C3HC4 (zinc finger)"/>
    <property type="match status" value="1"/>
</dbReference>
<dbReference type="Pfam" id="PF13445">
    <property type="entry name" value="zf-RING_UBOX"/>
    <property type="match status" value="1"/>
</dbReference>
<evidence type="ECO:0000313" key="17">
    <source>
        <dbReference type="Ensembl" id="ENSHBUP00000019206.1"/>
    </source>
</evidence>
<dbReference type="SUPFAM" id="SSF57850">
    <property type="entry name" value="RING/U-box"/>
    <property type="match status" value="1"/>
</dbReference>
<evidence type="ECO:0000256" key="7">
    <source>
        <dbReference type="ARBA" id="ARBA00022701"/>
    </source>
</evidence>
<evidence type="ECO:0000256" key="3">
    <source>
        <dbReference type="ARBA" id="ARBA00004496"/>
    </source>
</evidence>
<dbReference type="GeneTree" id="ENSGT00940000154004"/>
<evidence type="ECO:0000256" key="5">
    <source>
        <dbReference type="ARBA" id="ARBA00022490"/>
    </source>
</evidence>
<organism evidence="17 18">
    <name type="scientific">Haplochromis burtoni</name>
    <name type="common">Burton's mouthbrooder</name>
    <name type="synonym">Chromis burtoni</name>
    <dbReference type="NCBI Taxonomy" id="8153"/>
    <lineage>
        <taxon>Eukaryota</taxon>
        <taxon>Metazoa</taxon>
        <taxon>Chordata</taxon>
        <taxon>Craniata</taxon>
        <taxon>Vertebrata</taxon>
        <taxon>Euteleostomi</taxon>
        <taxon>Actinopterygii</taxon>
        <taxon>Neopterygii</taxon>
        <taxon>Teleostei</taxon>
        <taxon>Neoteleostei</taxon>
        <taxon>Acanthomorphata</taxon>
        <taxon>Ovalentaria</taxon>
        <taxon>Cichlomorphae</taxon>
        <taxon>Cichliformes</taxon>
        <taxon>Cichlidae</taxon>
        <taxon>African cichlids</taxon>
        <taxon>Pseudocrenilabrinae</taxon>
        <taxon>Haplochromini</taxon>
        <taxon>Haplochromis</taxon>
    </lineage>
</organism>
<dbReference type="GO" id="GO:0005634">
    <property type="term" value="C:nucleus"/>
    <property type="evidence" value="ECO:0007669"/>
    <property type="project" value="UniProtKB-SubCell"/>
</dbReference>
<evidence type="ECO:0000256" key="2">
    <source>
        <dbReference type="ARBA" id="ARBA00004123"/>
    </source>
</evidence>
<evidence type="ECO:0000256" key="11">
    <source>
        <dbReference type="ARBA" id="ARBA00023054"/>
    </source>
</evidence>
<keyword evidence="6" id="KW-0808">Transferase</keyword>
<dbReference type="SUPFAM" id="SSF57845">
    <property type="entry name" value="B-box zinc-binding domain"/>
    <property type="match status" value="1"/>
</dbReference>
<evidence type="ECO:0000256" key="1">
    <source>
        <dbReference type="ARBA" id="ARBA00003888"/>
    </source>
</evidence>
<proteinExistence type="predicted"/>
<dbReference type="PROSITE" id="PS50089">
    <property type="entry name" value="ZF_RING_2"/>
    <property type="match status" value="1"/>
</dbReference>
<keyword evidence="12" id="KW-0514">Muscle protein</keyword>
<dbReference type="AlphaFoldDB" id="A0A3Q2W3C6"/>
<dbReference type="InterPro" id="IPR033492">
    <property type="entry name" value="Trim54_Bbox2_Zfn"/>
</dbReference>
<dbReference type="InterPro" id="IPR013083">
    <property type="entry name" value="Znf_RING/FYVE/PHD"/>
</dbReference>
<dbReference type="Gene3D" id="1.20.5.170">
    <property type="match status" value="1"/>
</dbReference>
<keyword evidence="13" id="KW-0539">Nucleus</keyword>
<evidence type="ECO:0000256" key="12">
    <source>
        <dbReference type="ARBA" id="ARBA00023179"/>
    </source>
</evidence>
<keyword evidence="18" id="KW-1185">Reference proteome</keyword>
<keyword evidence="11" id="KW-0175">Coiled coil</keyword>
<evidence type="ECO:0000259" key="15">
    <source>
        <dbReference type="PROSITE" id="PS50089"/>
    </source>
</evidence>
<name>A0A3Q2W3C6_HAPBU</name>
<protein>
    <recommendedName>
        <fullName evidence="4">Tripartite motif-containing protein 54</fullName>
    </recommendedName>
</protein>
<dbReference type="GO" id="GO:0008270">
    <property type="term" value="F:zinc ion binding"/>
    <property type="evidence" value="ECO:0007669"/>
    <property type="project" value="UniProtKB-KW"/>
</dbReference>
<dbReference type="PANTHER" id="PTHR24099:SF17">
    <property type="entry name" value="TRIPARTITE MOTIF CONTAINING 55"/>
    <property type="match status" value="1"/>
</dbReference>
<keyword evidence="9 14" id="KW-0863">Zinc-finger</keyword>
<evidence type="ECO:0000256" key="4">
    <source>
        <dbReference type="ARBA" id="ARBA00014725"/>
    </source>
</evidence>
<dbReference type="GO" id="GO:0070507">
    <property type="term" value="P:regulation of microtubule cytoskeleton organization"/>
    <property type="evidence" value="ECO:0007669"/>
    <property type="project" value="TreeGrafter"/>
</dbReference>
<comment type="function">
    <text evidence="1">May bind and stabilize microtubules during myotubes formation.</text>
</comment>
<dbReference type="PANTHER" id="PTHR24099">
    <property type="entry name" value="E3 UBIQUITIN-PROTEIN LIGASE TRIM36-RELATED"/>
    <property type="match status" value="1"/>
</dbReference>
<keyword evidence="7" id="KW-0493">Microtubule</keyword>
<evidence type="ECO:0000256" key="6">
    <source>
        <dbReference type="ARBA" id="ARBA00022679"/>
    </source>
</evidence>
<keyword evidence="8" id="KW-0479">Metal-binding</keyword>
<keyword evidence="5" id="KW-0963">Cytoplasm</keyword>
<dbReference type="PROSITE" id="PS50119">
    <property type="entry name" value="ZF_BBOX"/>
    <property type="match status" value="1"/>
</dbReference>
<dbReference type="Proteomes" id="UP000264840">
    <property type="component" value="Unplaced"/>
</dbReference>
<feature type="domain" description="B box-type" evidence="16">
    <location>
        <begin position="129"/>
        <end position="171"/>
    </location>
</feature>
<dbReference type="SMART" id="SM00336">
    <property type="entry name" value="BBOX"/>
    <property type="match status" value="1"/>
</dbReference>
<sequence length="348" mass="39619">IDFTILNFRPVVILPLGATMENLEKQLICPVCLEMFSKPVVILPCQHNLCRKCANDIFQSANPLWHSRGSSSVTASGGRFRCPSCRHEVVLDRHGVYGLQRNLLVENIIDIYRQQESSRLVSMKPEQQQQQLMCEEHEDEKINIYCLSCQTPTCSMCKVFGQHRDCDVAPLGTVYMRQKTELSDGIAILVASNDNVQAVISQMEAISRTIEENGQRQREHLSGHFERLVAILEERKQELVGLITKEQDEKLKHVQSLIRQHSDHLEVGVTLVESGIQSMEEPHMPLFIQVGKNCSFTKRFLVFPDLIKYDSTVFLTVHLLILQIKSEPQVSLFYARTGVKEDRASGSR</sequence>
<dbReference type="InterPro" id="IPR001841">
    <property type="entry name" value="Znf_RING"/>
</dbReference>
<evidence type="ECO:0000256" key="8">
    <source>
        <dbReference type="ARBA" id="ARBA00022723"/>
    </source>
</evidence>
<dbReference type="GO" id="GO:0016740">
    <property type="term" value="F:transferase activity"/>
    <property type="evidence" value="ECO:0007669"/>
    <property type="project" value="UniProtKB-KW"/>
</dbReference>